<dbReference type="AlphaFoldDB" id="A0A162I4J6"/>
<protein>
    <submittedName>
        <fullName evidence="2">Uncharacterized protein</fullName>
    </submittedName>
</protein>
<comment type="caution">
    <text evidence="2">The sequence shown here is derived from an EMBL/GenBank/DDBJ whole genome shotgun (WGS) entry which is preliminary data.</text>
</comment>
<sequence>MVTTRSKQSTCEYRPVEGSNTSTKSTFTRTQVDQASKEGISRGTTDDASNGNNITSHSSDEYMPSVSSLDDESLPDAPEVSDVERTTAAPAASTPATSKHSNPFKVLDWAKDVEDHERLQARKAAKKERQKAKKRAASAQRKAARVNEAADQATTAAAAKPAAERIAPQGAMPRKQVMVEVAISKSATPPVRVQGVPDKAGASASAPTANHPSSRRPDRLEEVVSTAGEARLTQMQSTLAGATKIASAFDRLRTDVDVSSNAPLVTLLDKIRSEIERFMNSGFNTTSSVAGPNLKPAPAALAAARAATLSSKGASASKQGTTWAARVAAAASLPDPQAAPQRTAVRPAAKPVKERPTDLRVMVRLPTDSANRVKPASQLLPIAKQALGNKSNAVQAVQIVKSGIALVPADKEAQGIILNARPALKQAYDAHEVEAQVPRDEFMIPYAPVRANWRSGDSRITEVISPSLYQAEIAAVSGATPIINHDASPVNREVALATTELSSGKRGQGQRRRARRSDRLLTLNYKVRKTPRGRMTLRGDFKSAKELATALTLEQQGEAQPGVPDPSPSLEEAMIAAVGSQVLPSIAEANSLEQTDTVLDTACDETINERN</sequence>
<dbReference type="EMBL" id="AZGZ01000025">
    <property type="protein sequence ID" value="KZZ88523.1"/>
    <property type="molecule type" value="Genomic_DNA"/>
</dbReference>
<feature type="compositionally biased region" description="Polar residues" evidence="1">
    <location>
        <begin position="42"/>
        <end position="57"/>
    </location>
</feature>
<feature type="region of interest" description="Disordered" evidence="1">
    <location>
        <begin position="190"/>
        <end position="221"/>
    </location>
</feature>
<feature type="region of interest" description="Disordered" evidence="1">
    <location>
        <begin position="1"/>
        <end position="103"/>
    </location>
</feature>
<feature type="compositionally biased region" description="Low complexity" evidence="1">
    <location>
        <begin position="149"/>
        <end position="167"/>
    </location>
</feature>
<gene>
    <name evidence="2" type="ORF">AAP_04846</name>
</gene>
<organism evidence="2 3">
    <name type="scientific">Ascosphaera apis ARSEF 7405</name>
    <dbReference type="NCBI Taxonomy" id="392613"/>
    <lineage>
        <taxon>Eukaryota</taxon>
        <taxon>Fungi</taxon>
        <taxon>Dikarya</taxon>
        <taxon>Ascomycota</taxon>
        <taxon>Pezizomycotina</taxon>
        <taxon>Eurotiomycetes</taxon>
        <taxon>Eurotiomycetidae</taxon>
        <taxon>Onygenales</taxon>
        <taxon>Ascosphaeraceae</taxon>
        <taxon>Ascosphaera</taxon>
    </lineage>
</organism>
<reference evidence="2 3" key="1">
    <citation type="journal article" date="2016" name="Genome Biol. Evol.">
        <title>Divergent and convergent evolution of fungal pathogenicity.</title>
        <authorList>
            <person name="Shang Y."/>
            <person name="Xiao G."/>
            <person name="Zheng P."/>
            <person name="Cen K."/>
            <person name="Zhan S."/>
            <person name="Wang C."/>
        </authorList>
    </citation>
    <scope>NUCLEOTIDE SEQUENCE [LARGE SCALE GENOMIC DNA]</scope>
    <source>
        <strain evidence="2 3">ARSEF 7405</strain>
    </source>
</reference>
<accession>A0A162I4J6</accession>
<feature type="compositionally biased region" description="Polar residues" evidence="1">
    <location>
        <begin position="18"/>
        <end position="34"/>
    </location>
</feature>
<dbReference type="VEuPathDB" id="FungiDB:AAP_04846"/>
<feature type="compositionally biased region" description="Polar residues" evidence="1">
    <location>
        <begin position="1"/>
        <end position="11"/>
    </location>
</feature>
<proteinExistence type="predicted"/>
<keyword evidence="3" id="KW-1185">Reference proteome</keyword>
<evidence type="ECO:0000313" key="2">
    <source>
        <dbReference type="EMBL" id="KZZ88523.1"/>
    </source>
</evidence>
<feature type="region of interest" description="Disordered" evidence="1">
    <location>
        <begin position="120"/>
        <end position="171"/>
    </location>
</feature>
<feature type="region of interest" description="Disordered" evidence="1">
    <location>
        <begin position="334"/>
        <end position="353"/>
    </location>
</feature>
<feature type="compositionally biased region" description="Low complexity" evidence="1">
    <location>
        <begin position="86"/>
        <end position="98"/>
    </location>
</feature>
<feature type="compositionally biased region" description="Basic residues" evidence="1">
    <location>
        <begin position="121"/>
        <end position="136"/>
    </location>
</feature>
<dbReference type="Proteomes" id="UP000242877">
    <property type="component" value="Unassembled WGS sequence"/>
</dbReference>
<name>A0A162I4J6_9EURO</name>
<evidence type="ECO:0000313" key="3">
    <source>
        <dbReference type="Proteomes" id="UP000242877"/>
    </source>
</evidence>
<dbReference type="OrthoDB" id="10673985at2759"/>
<evidence type="ECO:0000256" key="1">
    <source>
        <dbReference type="SAM" id="MobiDB-lite"/>
    </source>
</evidence>